<feature type="compositionally biased region" description="Low complexity" evidence="1">
    <location>
        <begin position="455"/>
        <end position="470"/>
    </location>
</feature>
<feature type="compositionally biased region" description="Low complexity" evidence="1">
    <location>
        <begin position="18"/>
        <end position="46"/>
    </location>
</feature>
<feature type="compositionally biased region" description="Polar residues" evidence="1">
    <location>
        <begin position="337"/>
        <end position="346"/>
    </location>
</feature>
<feature type="compositionally biased region" description="Low complexity" evidence="1">
    <location>
        <begin position="537"/>
        <end position="550"/>
    </location>
</feature>
<dbReference type="STRING" id="181874.A0A409Y666"/>
<gene>
    <name evidence="2" type="ORF">CVT24_004036</name>
</gene>
<dbReference type="Proteomes" id="UP000284842">
    <property type="component" value="Unassembled WGS sequence"/>
</dbReference>
<feature type="compositionally biased region" description="Low complexity" evidence="1">
    <location>
        <begin position="284"/>
        <end position="301"/>
    </location>
</feature>
<feature type="compositionally biased region" description="Polar residues" evidence="1">
    <location>
        <begin position="709"/>
        <end position="724"/>
    </location>
</feature>
<feature type="compositionally biased region" description="Polar residues" evidence="1">
    <location>
        <begin position="302"/>
        <end position="323"/>
    </location>
</feature>
<keyword evidence="3" id="KW-1185">Reference proteome</keyword>
<name>A0A409Y666_9AGAR</name>
<feature type="region of interest" description="Disordered" evidence="1">
    <location>
        <begin position="616"/>
        <end position="775"/>
    </location>
</feature>
<feature type="compositionally biased region" description="Basic and acidic residues" evidence="1">
    <location>
        <begin position="388"/>
        <end position="435"/>
    </location>
</feature>
<evidence type="ECO:0000313" key="2">
    <source>
        <dbReference type="EMBL" id="PPQ98545.1"/>
    </source>
</evidence>
<comment type="caution">
    <text evidence="2">The sequence shown here is derived from an EMBL/GenBank/DDBJ whole genome shotgun (WGS) entry which is preliminary data.</text>
</comment>
<feature type="compositionally biased region" description="Polar residues" evidence="1">
    <location>
        <begin position="677"/>
        <end position="694"/>
    </location>
</feature>
<feature type="compositionally biased region" description="Polar residues" evidence="1">
    <location>
        <begin position="732"/>
        <end position="756"/>
    </location>
</feature>
<evidence type="ECO:0000256" key="1">
    <source>
        <dbReference type="SAM" id="MobiDB-lite"/>
    </source>
</evidence>
<feature type="region of interest" description="Disordered" evidence="1">
    <location>
        <begin position="189"/>
        <end position="216"/>
    </location>
</feature>
<dbReference type="AlphaFoldDB" id="A0A409Y666"/>
<feature type="region of interest" description="Disordered" evidence="1">
    <location>
        <begin position="1"/>
        <end position="81"/>
    </location>
</feature>
<protein>
    <submittedName>
        <fullName evidence="2">Uncharacterized protein</fullName>
    </submittedName>
</protein>
<feature type="region of interest" description="Disordered" evidence="1">
    <location>
        <begin position="268"/>
        <end position="349"/>
    </location>
</feature>
<dbReference type="EMBL" id="NHTK01001382">
    <property type="protein sequence ID" value="PPQ98545.1"/>
    <property type="molecule type" value="Genomic_DNA"/>
</dbReference>
<dbReference type="InParanoid" id="A0A409Y666"/>
<proteinExistence type="predicted"/>
<feature type="compositionally biased region" description="Low complexity" evidence="1">
    <location>
        <begin position="630"/>
        <end position="651"/>
    </location>
</feature>
<reference evidence="2 3" key="1">
    <citation type="journal article" date="2018" name="Evol. Lett.">
        <title>Horizontal gene cluster transfer increased hallucinogenic mushroom diversity.</title>
        <authorList>
            <person name="Reynolds H.T."/>
            <person name="Vijayakumar V."/>
            <person name="Gluck-Thaler E."/>
            <person name="Korotkin H.B."/>
            <person name="Matheny P.B."/>
            <person name="Slot J.C."/>
        </authorList>
    </citation>
    <scope>NUCLEOTIDE SEQUENCE [LARGE SCALE GENOMIC DNA]</scope>
    <source>
        <strain evidence="2 3">2629</strain>
    </source>
</reference>
<organism evidence="2 3">
    <name type="scientific">Panaeolus cyanescens</name>
    <dbReference type="NCBI Taxonomy" id="181874"/>
    <lineage>
        <taxon>Eukaryota</taxon>
        <taxon>Fungi</taxon>
        <taxon>Dikarya</taxon>
        <taxon>Basidiomycota</taxon>
        <taxon>Agaricomycotina</taxon>
        <taxon>Agaricomycetes</taxon>
        <taxon>Agaricomycetidae</taxon>
        <taxon>Agaricales</taxon>
        <taxon>Agaricineae</taxon>
        <taxon>Galeropsidaceae</taxon>
        <taxon>Panaeolus</taxon>
    </lineage>
</organism>
<sequence length="775" mass="84616">MRRFASAFVKGRDKKTSKSSTSSLNTATTTTTTTTSTLTSESSTGSVAKYDESTKKSSWKSWLTRSRKPPPTNWAPSPISVSSNVAAVIDDDDDDDSSQLSAAFSPLVDPEVAKGNFRRIVSAALDDSHTSPSPFVQPTRGPLFPRSINPPSLLSSSSRSFLADFQRRQLLSRLESQVDVSPILPFAAKQPPPIPASHPSPNDICRPSSDSKLSSSSLGIQRWINRPCFEDRYLVYLPFEDGQVDAHPVTASSLAIAALEYSEHLDVMADPDFDQPPSKHGNQSSSPPSSTSHASISESPSLTASTRSNTSYTTAPSPLRNQHSPPPQLAAVQQPASDQSTSQPAIKSTVKRVVRFAEDDSDGEDGLPLHIIRMKKKREQKAQFLRQEQLRRAKQQEEERRRQEEEVIERERKRIQVERERKEREKERQEREKAIYAESVAAARVRREMQRAGGPNNSNSSNLVVPSSPSFTSLKDSERNKLSSKTPSLSIPRREASDSALHLNTPLVASNYFTDSSPSSSRPPSLTHSPVSPTYGPHSRPPSTYSTHSSSSEDARRGGSRRNSAVNAIPVALGSGGSTSSFHLPPVIGYPTWLTGGYIPPVPPFPEYANDMPLLPPTAPFMKHDKRSRNSSPGGNSTSSGSRRGSFTSSTERLDRPPNVRVSSSPIPRRDVAASGHSRQPSGDSSRSHSTQGRPPNPTHKSMPVISRGRSSLPPSHSQNQYLQAPSPWSALPSQFGTLPTSMPWSSSQVRQSQSLTQGTGGKQQRRQQTYPLVS</sequence>
<feature type="region of interest" description="Disordered" evidence="1">
    <location>
        <begin position="377"/>
        <end position="583"/>
    </location>
</feature>
<evidence type="ECO:0000313" key="3">
    <source>
        <dbReference type="Proteomes" id="UP000284842"/>
    </source>
</evidence>
<accession>A0A409Y666</accession>
<dbReference type="OrthoDB" id="3268641at2759"/>
<feature type="compositionally biased region" description="Low complexity" evidence="1">
    <location>
        <begin position="516"/>
        <end position="530"/>
    </location>
</feature>